<gene>
    <name evidence="4" type="ORF">F2A58_23200</name>
</gene>
<accession>A0A5Z3B5X2</accession>
<sequence>MADYGSPDLYRSPRYSNEMANAIRDFTTSPAWDDWDLDGLLVDVPTQYANKIGVKYGIFCSTGTAGLHASLMALPLKPGDEVIVPCMTFIRCATPLLHLGLTPVLVDIDPLTGNIDPESVATAVSAKTKAVLAVHMWGISADMKGLTSVCQEKGLYLIEDFSHAHFSRHSDGFVGSFGHLSYASMQRKKTLSVGEGGLIVTNDQDTYFRLRQITSPGSFKGTPNYNEFSGFGLNLRISPFSAFVAKHLLGELDDIVADRSAQAAAFTEMLSQFPDYILPPYIPRYASVVSAYGYKPKLAKKGTIDMLRKANLSKLWRFGEFSYGHLKDDVFWTKSADFYPFCLGIRPRLIPQYLGYESYMAGRIGLSVPTISAAYWDPVTKNQWENVLRQVLIG</sequence>
<protein>
    <submittedName>
        <fullName evidence="4">Aminotransferase class I/II-fold pyridoxal phosphate-dependent enzyme</fullName>
    </submittedName>
</protein>
<dbReference type="GO" id="GO:0000271">
    <property type="term" value="P:polysaccharide biosynthetic process"/>
    <property type="evidence" value="ECO:0007669"/>
    <property type="project" value="TreeGrafter"/>
</dbReference>
<evidence type="ECO:0000313" key="4">
    <source>
        <dbReference type="EMBL" id="ECR6698053.1"/>
    </source>
</evidence>
<proteinExistence type="inferred from homology"/>
<dbReference type="PANTHER" id="PTHR30244:SF34">
    <property type="entry name" value="DTDP-4-AMINO-4,6-DIDEOXYGALACTOSE TRANSAMINASE"/>
    <property type="match status" value="1"/>
</dbReference>
<dbReference type="GO" id="GO:0008483">
    <property type="term" value="F:transaminase activity"/>
    <property type="evidence" value="ECO:0007669"/>
    <property type="project" value="UniProtKB-KW"/>
</dbReference>
<evidence type="ECO:0000256" key="3">
    <source>
        <dbReference type="RuleBase" id="RU004508"/>
    </source>
</evidence>
<reference evidence="4" key="1">
    <citation type="submission" date="2019-09" db="EMBL/GenBank/DDBJ databases">
        <authorList>
            <consortium name="PulseNet: The National Subtyping Network for Foodborne Disease Surveillance"/>
            <person name="Tarr C.L."/>
            <person name="Trees E."/>
            <person name="Katz L.S."/>
            <person name="Carleton-Romer H.A."/>
            <person name="Stroika S."/>
            <person name="Kucerova Z."/>
            <person name="Roache K.F."/>
            <person name="Sabol A.L."/>
            <person name="Besser J."/>
            <person name="Gerner-Smidt P."/>
        </authorList>
    </citation>
    <scope>NUCLEOTIDE SEQUENCE</scope>
    <source>
        <strain evidence="4">PNUSAS096589</strain>
    </source>
</reference>
<dbReference type="InterPro" id="IPR015424">
    <property type="entry name" value="PyrdxlP-dep_Trfase"/>
</dbReference>
<name>A0A5Z3B5X2_SALER</name>
<keyword evidence="1 3" id="KW-0663">Pyridoxal phosphate</keyword>
<dbReference type="GO" id="GO:0030170">
    <property type="term" value="F:pyridoxal phosphate binding"/>
    <property type="evidence" value="ECO:0007669"/>
    <property type="project" value="TreeGrafter"/>
</dbReference>
<dbReference type="EMBL" id="AAKGZA010000043">
    <property type="protein sequence ID" value="ECR6698053.1"/>
    <property type="molecule type" value="Genomic_DNA"/>
</dbReference>
<comment type="caution">
    <text evidence="4">The sequence shown here is derived from an EMBL/GenBank/DDBJ whole genome shotgun (WGS) entry which is preliminary data.</text>
</comment>
<evidence type="ECO:0000256" key="2">
    <source>
        <dbReference type="ARBA" id="ARBA00037999"/>
    </source>
</evidence>
<evidence type="ECO:0000256" key="1">
    <source>
        <dbReference type="ARBA" id="ARBA00022898"/>
    </source>
</evidence>
<dbReference type="InterPro" id="IPR015421">
    <property type="entry name" value="PyrdxlP-dep_Trfase_major"/>
</dbReference>
<dbReference type="Gene3D" id="3.40.640.10">
    <property type="entry name" value="Type I PLP-dependent aspartate aminotransferase-like (Major domain)"/>
    <property type="match status" value="1"/>
</dbReference>
<dbReference type="SUPFAM" id="SSF53383">
    <property type="entry name" value="PLP-dependent transferases"/>
    <property type="match status" value="1"/>
</dbReference>
<dbReference type="AlphaFoldDB" id="A0A5Z3B5X2"/>
<keyword evidence="4" id="KW-0808">Transferase</keyword>
<organism evidence="4">
    <name type="scientific">Salmonella enterica</name>
    <name type="common">Salmonella choleraesuis</name>
    <dbReference type="NCBI Taxonomy" id="28901"/>
    <lineage>
        <taxon>Bacteria</taxon>
        <taxon>Pseudomonadati</taxon>
        <taxon>Pseudomonadota</taxon>
        <taxon>Gammaproteobacteria</taxon>
        <taxon>Enterobacterales</taxon>
        <taxon>Enterobacteriaceae</taxon>
        <taxon>Salmonella</taxon>
    </lineage>
</organism>
<dbReference type="InterPro" id="IPR000653">
    <property type="entry name" value="DegT/StrS_aminotransferase"/>
</dbReference>
<dbReference type="PANTHER" id="PTHR30244">
    <property type="entry name" value="TRANSAMINASE"/>
    <property type="match status" value="1"/>
</dbReference>
<keyword evidence="4" id="KW-0032">Aminotransferase</keyword>
<comment type="similarity">
    <text evidence="2 3">Belongs to the DegT/DnrJ/EryC1 family.</text>
</comment>
<dbReference type="Pfam" id="PF01041">
    <property type="entry name" value="DegT_DnrJ_EryC1"/>
    <property type="match status" value="1"/>
</dbReference>